<organism evidence="1 2">
    <name type="scientific">Marine Group I thaumarchaeote SCGC AAA799-E16</name>
    <dbReference type="NCBI Taxonomy" id="1502292"/>
    <lineage>
        <taxon>Archaea</taxon>
        <taxon>Nitrososphaerota</taxon>
        <taxon>Marine Group I</taxon>
    </lineage>
</organism>
<protein>
    <submittedName>
        <fullName evidence="1">Phage integrase family protein</fullName>
    </submittedName>
</protein>
<gene>
    <name evidence="1" type="ORF">AAA799E16_01947</name>
</gene>
<reference evidence="1 2" key="1">
    <citation type="submission" date="2014-06" db="EMBL/GenBank/DDBJ databases">
        <authorList>
            <person name="Ngugi D.K."/>
            <person name="Blom J."/>
            <person name="Alam I."/>
            <person name="Rashid M."/>
            <person name="Ba Alawi W."/>
            <person name="Zhang G."/>
            <person name="Hikmawan T."/>
            <person name="Guan Y."/>
            <person name="Antunes A."/>
            <person name="Siam R."/>
            <person name="Eldorry H."/>
            <person name="Bajic V."/>
            <person name="Stingl U."/>
        </authorList>
    </citation>
    <scope>NUCLEOTIDE SEQUENCE [LARGE SCALE GENOMIC DNA]</scope>
    <source>
        <strain evidence="1">SCGC AAA799-E16</strain>
    </source>
</reference>
<accession>A0A081S3A9</accession>
<proteinExistence type="predicted"/>
<comment type="caution">
    <text evidence="1">The sequence shown here is derived from an EMBL/GenBank/DDBJ whole genome shotgun (WGS) entry which is preliminary data.</text>
</comment>
<dbReference type="InterPro" id="IPR028229">
    <property type="entry name" value="Integrase_rpt"/>
</dbReference>
<name>A0A081S3A9_9ARCH</name>
<evidence type="ECO:0000313" key="2">
    <source>
        <dbReference type="Proteomes" id="UP000028027"/>
    </source>
</evidence>
<dbReference type="Proteomes" id="UP000028027">
    <property type="component" value="Unassembled WGS sequence"/>
</dbReference>
<evidence type="ECO:0000313" key="1">
    <source>
        <dbReference type="EMBL" id="KER05412.1"/>
    </source>
</evidence>
<dbReference type="EMBL" id="JNVL01000078">
    <property type="protein sequence ID" value="KER05412.1"/>
    <property type="molecule type" value="Genomic_DNA"/>
</dbReference>
<dbReference type="AlphaFoldDB" id="A0A081S3A9"/>
<sequence>MALKFKSFNDARSYVHGLQLKNEREWISFCKSKKKPNDIPSVPRHHYTKEWKGLGDWLGTYTIAPQNKKFRSFKQARRFIHSLNLKSYYDWLEFCKSNKKPKDIPSVPRQYYTKEWKGFGDWLGTYTIAPQNKKFRSFKQARRFARKLKLNSYFAWVQYYKTNALPTDIPTTPNRTYKNKGWKGWNDWLGTK</sequence>
<dbReference type="Pfam" id="PF14882">
    <property type="entry name" value="INT_rpt"/>
    <property type="match status" value="2"/>
</dbReference>
<keyword evidence="2" id="KW-1185">Reference proteome</keyword>
<dbReference type="PATRIC" id="fig|1502292.3.peg.1784"/>